<dbReference type="GO" id="GO:0045040">
    <property type="term" value="P:protein insertion into mitochondrial outer membrane"/>
    <property type="evidence" value="ECO:0007669"/>
    <property type="project" value="TreeGrafter"/>
</dbReference>
<dbReference type="InterPro" id="IPR000184">
    <property type="entry name" value="Bac_surfAg_D15"/>
</dbReference>
<dbReference type="EMBL" id="BTGC01000008">
    <property type="protein sequence ID" value="GMM51689.1"/>
    <property type="molecule type" value="Genomic_DNA"/>
</dbReference>
<keyword evidence="8" id="KW-1185">Reference proteome</keyword>
<evidence type="ECO:0000259" key="6">
    <source>
        <dbReference type="Pfam" id="PF01103"/>
    </source>
</evidence>
<evidence type="ECO:0000313" key="8">
    <source>
        <dbReference type="Proteomes" id="UP001362899"/>
    </source>
</evidence>
<protein>
    <submittedName>
        <fullName evidence="7">SAM complex subunit</fullName>
    </submittedName>
</protein>
<dbReference type="PANTHER" id="PTHR12815:SF18">
    <property type="entry name" value="SORTING AND ASSEMBLY MACHINERY COMPONENT 50 HOMOLOG"/>
    <property type="match status" value="1"/>
</dbReference>
<name>A0AAV5RJE7_STABA</name>
<dbReference type="InterPro" id="IPR039910">
    <property type="entry name" value="D15-like"/>
</dbReference>
<organism evidence="7 8">
    <name type="scientific">Starmerella bacillaris</name>
    <name type="common">Yeast</name>
    <name type="synonym">Candida zemplinina</name>
    <dbReference type="NCBI Taxonomy" id="1247836"/>
    <lineage>
        <taxon>Eukaryota</taxon>
        <taxon>Fungi</taxon>
        <taxon>Dikarya</taxon>
        <taxon>Ascomycota</taxon>
        <taxon>Saccharomycotina</taxon>
        <taxon>Dipodascomycetes</taxon>
        <taxon>Dipodascales</taxon>
        <taxon>Trichomonascaceae</taxon>
        <taxon>Starmerella</taxon>
    </lineage>
</organism>
<comment type="similarity">
    <text evidence="2">Belongs to the SAM50/omp85 family.</text>
</comment>
<keyword evidence="4" id="KW-0812">Transmembrane</keyword>
<proteinExistence type="inferred from homology"/>
<keyword evidence="5" id="KW-0472">Membrane</keyword>
<keyword evidence="3" id="KW-1134">Transmembrane beta strand</keyword>
<evidence type="ECO:0000256" key="3">
    <source>
        <dbReference type="ARBA" id="ARBA00022452"/>
    </source>
</evidence>
<evidence type="ECO:0000256" key="4">
    <source>
        <dbReference type="ARBA" id="ARBA00022692"/>
    </source>
</evidence>
<dbReference type="PANTHER" id="PTHR12815">
    <property type="entry name" value="SORTING AND ASSEMBLY MACHINERY SAMM50 PROTEIN FAMILY MEMBER"/>
    <property type="match status" value="1"/>
</dbReference>
<evidence type="ECO:0000256" key="5">
    <source>
        <dbReference type="ARBA" id="ARBA00023136"/>
    </source>
</evidence>
<accession>A0AAV5RJE7</accession>
<gene>
    <name evidence="7" type="ORF">DASB73_026520</name>
</gene>
<dbReference type="Gene3D" id="2.40.160.50">
    <property type="entry name" value="membrane protein fhac: a member of the omp85/tpsb transporter family"/>
    <property type="match status" value="1"/>
</dbReference>
<evidence type="ECO:0000256" key="1">
    <source>
        <dbReference type="ARBA" id="ARBA00004374"/>
    </source>
</evidence>
<feature type="domain" description="Bacterial surface antigen (D15)" evidence="6">
    <location>
        <begin position="117"/>
        <end position="429"/>
    </location>
</feature>
<evidence type="ECO:0000313" key="7">
    <source>
        <dbReference type="EMBL" id="GMM51689.1"/>
    </source>
</evidence>
<comment type="caution">
    <text evidence="7">The sequence shown here is derived from an EMBL/GenBank/DDBJ whole genome shotgun (WGS) entry which is preliminary data.</text>
</comment>
<reference evidence="7 8" key="1">
    <citation type="journal article" date="2023" name="Elife">
        <title>Identification of key yeast species and microbe-microbe interactions impacting larval growth of Drosophila in the wild.</title>
        <authorList>
            <person name="Mure A."/>
            <person name="Sugiura Y."/>
            <person name="Maeda R."/>
            <person name="Honda K."/>
            <person name="Sakurai N."/>
            <person name="Takahashi Y."/>
            <person name="Watada M."/>
            <person name="Katoh T."/>
            <person name="Gotoh A."/>
            <person name="Gotoh Y."/>
            <person name="Taniguchi I."/>
            <person name="Nakamura K."/>
            <person name="Hayashi T."/>
            <person name="Katayama T."/>
            <person name="Uemura T."/>
            <person name="Hattori Y."/>
        </authorList>
    </citation>
    <scope>NUCLEOTIDE SEQUENCE [LARGE SCALE GENOMIC DNA]</scope>
    <source>
        <strain evidence="7 8">SB-73</strain>
    </source>
</reference>
<evidence type="ECO:0000256" key="2">
    <source>
        <dbReference type="ARBA" id="ARBA00010913"/>
    </source>
</evidence>
<sequence>MSQTEQVKKILDEHTSADGLINIKGVDIEGRATPRLLQAYLSPLLSGPLTAGDLAANIRKVQSSLYSLEVFKDVNLTLTQDGVIKILLPSVNKFVARVGTNVGQSEGSGYVKGICRNPFGYGEIISVDASHGTRTTSSHLLSASIPIPHPKFVGIRSEALLYSSHKLYDWASSSAHIRGATVKLQEVLQNAQNSRFSIGFETVLRTLSAKTASLSRSIRNEVGNSFKFSAFFNYQKTFGVYTQPYDFSNNGTLIKCQNEVAFPSSTFPFAKSTLQINNAFPLYKSITASINSKLGILLPLNKDGKTSILDRFNLGGPLDLRGFKLSHVGPHDEGDALGGELLAATGFSVYTPFKFKNAESCFRIHNFVTCGVLSPLKPTAVPLPSVSTGFGVVYASSAARIELSFALPIVARVDELVQKGLVFGVGLDFL</sequence>
<dbReference type="GO" id="GO:0005741">
    <property type="term" value="C:mitochondrial outer membrane"/>
    <property type="evidence" value="ECO:0007669"/>
    <property type="project" value="UniProtKB-SubCell"/>
</dbReference>
<comment type="subcellular location">
    <subcellularLocation>
        <location evidence="1">Mitochondrion outer membrane</location>
        <topology evidence="1">Multi-pass membrane protein</topology>
    </subcellularLocation>
</comment>
<dbReference type="Proteomes" id="UP001362899">
    <property type="component" value="Unassembled WGS sequence"/>
</dbReference>
<dbReference type="AlphaFoldDB" id="A0AAV5RJE7"/>
<dbReference type="Pfam" id="PF01103">
    <property type="entry name" value="Omp85"/>
    <property type="match status" value="1"/>
</dbReference>